<gene>
    <name evidence="2" type="ORF">M436DRAFT_45302</name>
</gene>
<keyword evidence="3" id="KW-1185">Reference proteome</keyword>
<organism evidence="2 3">
    <name type="scientific">Aureobasidium namibiae CBS 147.97</name>
    <dbReference type="NCBI Taxonomy" id="1043004"/>
    <lineage>
        <taxon>Eukaryota</taxon>
        <taxon>Fungi</taxon>
        <taxon>Dikarya</taxon>
        <taxon>Ascomycota</taxon>
        <taxon>Pezizomycotina</taxon>
        <taxon>Dothideomycetes</taxon>
        <taxon>Dothideomycetidae</taxon>
        <taxon>Dothideales</taxon>
        <taxon>Saccotheciaceae</taxon>
        <taxon>Aureobasidium</taxon>
    </lineage>
</organism>
<name>A0A074WLA6_9PEZI</name>
<evidence type="ECO:0000313" key="3">
    <source>
        <dbReference type="Proteomes" id="UP000027730"/>
    </source>
</evidence>
<sequence length="108" mass="11837">KTHAKHTAAGIPTWSSTVVLICRSTAYVWQSGRDAQFPADCGRMCLSCRSFSYYTLINTATSQAKEYRSKEATLVFHSYLTHSQFPAFRHPDGVGSSSPNFAQGARGA</sequence>
<dbReference type="GeneID" id="25410312"/>
<dbReference type="AlphaFoldDB" id="A0A074WLA6"/>
<dbReference type="HOGENOM" id="CLU_2203153_0_0_1"/>
<accession>A0A074WLA6</accession>
<dbReference type="OrthoDB" id="3560687at2759"/>
<dbReference type="RefSeq" id="XP_013428010.1">
    <property type="nucleotide sequence ID" value="XM_013572556.1"/>
</dbReference>
<dbReference type="Proteomes" id="UP000027730">
    <property type="component" value="Unassembled WGS sequence"/>
</dbReference>
<feature type="region of interest" description="Disordered" evidence="1">
    <location>
        <begin position="89"/>
        <end position="108"/>
    </location>
</feature>
<dbReference type="EMBL" id="KL584708">
    <property type="protein sequence ID" value="KEQ73910.1"/>
    <property type="molecule type" value="Genomic_DNA"/>
</dbReference>
<proteinExistence type="predicted"/>
<evidence type="ECO:0000313" key="2">
    <source>
        <dbReference type="EMBL" id="KEQ73910.1"/>
    </source>
</evidence>
<reference evidence="2 3" key="1">
    <citation type="journal article" date="2014" name="BMC Genomics">
        <title>Genome sequencing of four Aureobasidium pullulans varieties: biotechnological potential, stress tolerance, and description of new species.</title>
        <authorList>
            <person name="Gostin Ar C."/>
            <person name="Ohm R.A."/>
            <person name="Kogej T."/>
            <person name="Sonjak S."/>
            <person name="Turk M."/>
            <person name="Zajc J."/>
            <person name="Zalar P."/>
            <person name="Grube M."/>
            <person name="Sun H."/>
            <person name="Han J."/>
            <person name="Sharma A."/>
            <person name="Chiniquy J."/>
            <person name="Ngan C.Y."/>
            <person name="Lipzen A."/>
            <person name="Barry K."/>
            <person name="Grigoriev I.V."/>
            <person name="Gunde-Cimerman N."/>
        </authorList>
    </citation>
    <scope>NUCLEOTIDE SEQUENCE [LARGE SCALE GENOMIC DNA]</scope>
    <source>
        <strain evidence="2 3">CBS 147.97</strain>
    </source>
</reference>
<feature type="non-terminal residue" evidence="2">
    <location>
        <position position="1"/>
    </location>
</feature>
<evidence type="ECO:0000256" key="1">
    <source>
        <dbReference type="SAM" id="MobiDB-lite"/>
    </source>
</evidence>
<protein>
    <submittedName>
        <fullName evidence="2">Uncharacterized protein</fullName>
    </submittedName>
</protein>